<evidence type="ECO:0000256" key="4">
    <source>
        <dbReference type="ARBA" id="ARBA00022679"/>
    </source>
</evidence>
<dbReference type="EC" id="2.7.13.3" evidence="2"/>
<feature type="domain" description="ANTAR" evidence="7">
    <location>
        <begin position="130"/>
        <end position="191"/>
    </location>
</feature>
<feature type="domain" description="PAS" evidence="6">
    <location>
        <begin position="36"/>
        <end position="81"/>
    </location>
</feature>
<dbReference type="InterPro" id="IPR013655">
    <property type="entry name" value="PAS_fold_3"/>
</dbReference>
<dbReference type="PROSITE" id="PS50921">
    <property type="entry name" value="ANTAR"/>
    <property type="match status" value="1"/>
</dbReference>
<evidence type="ECO:0000259" key="6">
    <source>
        <dbReference type="PROSITE" id="PS50112"/>
    </source>
</evidence>
<accession>A0ABS0CTV2</accession>
<dbReference type="Proteomes" id="UP000702209">
    <property type="component" value="Unassembled WGS sequence"/>
</dbReference>
<evidence type="ECO:0000256" key="3">
    <source>
        <dbReference type="ARBA" id="ARBA00022553"/>
    </source>
</evidence>
<dbReference type="SUPFAM" id="SSF52172">
    <property type="entry name" value="CheY-like"/>
    <property type="match status" value="1"/>
</dbReference>
<evidence type="ECO:0000313" key="8">
    <source>
        <dbReference type="EMBL" id="MBF6300046.1"/>
    </source>
</evidence>
<keyword evidence="9" id="KW-1185">Reference proteome</keyword>
<dbReference type="SUPFAM" id="SSF55785">
    <property type="entry name" value="PYP-like sensor domain (PAS domain)"/>
    <property type="match status" value="1"/>
</dbReference>
<comment type="caution">
    <text evidence="8">The sequence shown here is derived from an EMBL/GenBank/DDBJ whole genome shotgun (WGS) entry which is preliminary data.</text>
</comment>
<evidence type="ECO:0000256" key="5">
    <source>
        <dbReference type="ARBA" id="ARBA00022777"/>
    </source>
</evidence>
<dbReference type="RefSeq" id="WP_195131302.1">
    <property type="nucleotide sequence ID" value="NZ_JADLQX010000016.1"/>
</dbReference>
<dbReference type="NCBIfam" id="TIGR00229">
    <property type="entry name" value="sensory_box"/>
    <property type="match status" value="1"/>
</dbReference>
<reference evidence="8 9" key="1">
    <citation type="submission" date="2020-10" db="EMBL/GenBank/DDBJ databases">
        <title>Identification of Nocardia species via Next-generation sequencing and recognition of intraspecies genetic diversity.</title>
        <authorList>
            <person name="Li P."/>
            <person name="Li P."/>
            <person name="Lu B."/>
        </authorList>
    </citation>
    <scope>NUCLEOTIDE SEQUENCE [LARGE SCALE GENOMIC DNA]</scope>
    <source>
        <strain evidence="8 9">BJ06-0157</strain>
    </source>
</reference>
<protein>
    <recommendedName>
        <fullName evidence="2">histidine kinase</fullName>
        <ecNumber evidence="2">2.7.13.3</ecNumber>
    </recommendedName>
</protein>
<dbReference type="Pfam" id="PF08447">
    <property type="entry name" value="PAS_3"/>
    <property type="match status" value="1"/>
</dbReference>
<dbReference type="SMART" id="SM01012">
    <property type="entry name" value="ANTAR"/>
    <property type="match status" value="1"/>
</dbReference>
<dbReference type="Gene3D" id="1.10.10.10">
    <property type="entry name" value="Winged helix-like DNA-binding domain superfamily/Winged helix DNA-binding domain"/>
    <property type="match status" value="1"/>
</dbReference>
<dbReference type="Gene3D" id="3.30.450.20">
    <property type="entry name" value="PAS domain"/>
    <property type="match status" value="1"/>
</dbReference>
<name>A0ABS0CTV2_9NOCA</name>
<dbReference type="InterPro" id="IPR036388">
    <property type="entry name" value="WH-like_DNA-bd_sf"/>
</dbReference>
<evidence type="ECO:0000313" key="9">
    <source>
        <dbReference type="Proteomes" id="UP000702209"/>
    </source>
</evidence>
<dbReference type="InterPro" id="IPR011006">
    <property type="entry name" value="CheY-like_superfamily"/>
</dbReference>
<keyword evidence="4" id="KW-0808">Transferase</keyword>
<dbReference type="InterPro" id="IPR035965">
    <property type="entry name" value="PAS-like_dom_sf"/>
</dbReference>
<evidence type="ECO:0000259" key="7">
    <source>
        <dbReference type="PROSITE" id="PS50921"/>
    </source>
</evidence>
<dbReference type="EMBL" id="JADLQX010000016">
    <property type="protein sequence ID" value="MBF6300046.1"/>
    <property type="molecule type" value="Genomic_DNA"/>
</dbReference>
<keyword evidence="3" id="KW-0597">Phosphoprotein</keyword>
<sequence length="227" mass="25387">MTETGQCRQDAAHRALGGCPDIGSFRFWFADQRWEWSEDVAAMHGYSPDETEPSTELVLSHQHPDDRERVAKTLSEAIETAAPFCSRHRIIDTSGDTHDVIVIGDRLLDAQGTMIGTSGYYLDVTETLQDNRQEAVDDLLPDLIDARAVIEQAKGIVMFVYGLNADQAFRVLRWRSQETNVKIRTLAEQLVFEVIAMGGALVQQRTSFDHLLLTLHDRATSSEPVGD</sequence>
<dbReference type="InterPro" id="IPR000014">
    <property type="entry name" value="PAS"/>
</dbReference>
<dbReference type="PROSITE" id="PS50112">
    <property type="entry name" value="PAS"/>
    <property type="match status" value="1"/>
</dbReference>
<evidence type="ECO:0000256" key="2">
    <source>
        <dbReference type="ARBA" id="ARBA00012438"/>
    </source>
</evidence>
<dbReference type="PANTHER" id="PTHR43304">
    <property type="entry name" value="PHYTOCHROME-LIKE PROTEIN CPH1"/>
    <property type="match status" value="1"/>
</dbReference>
<proteinExistence type="predicted"/>
<dbReference type="Pfam" id="PF03861">
    <property type="entry name" value="ANTAR"/>
    <property type="match status" value="1"/>
</dbReference>
<dbReference type="InterPro" id="IPR005561">
    <property type="entry name" value="ANTAR"/>
</dbReference>
<dbReference type="CDD" id="cd00130">
    <property type="entry name" value="PAS"/>
    <property type="match status" value="1"/>
</dbReference>
<keyword evidence="5" id="KW-0418">Kinase</keyword>
<dbReference type="PANTHER" id="PTHR43304:SF1">
    <property type="entry name" value="PAC DOMAIN-CONTAINING PROTEIN"/>
    <property type="match status" value="1"/>
</dbReference>
<dbReference type="InterPro" id="IPR052162">
    <property type="entry name" value="Sensor_kinase/Photoreceptor"/>
</dbReference>
<evidence type="ECO:0000256" key="1">
    <source>
        <dbReference type="ARBA" id="ARBA00000085"/>
    </source>
</evidence>
<gene>
    <name evidence="8" type="ORF">IU459_21235</name>
</gene>
<organism evidence="8 9">
    <name type="scientific">Nocardia amamiensis</name>
    <dbReference type="NCBI Taxonomy" id="404578"/>
    <lineage>
        <taxon>Bacteria</taxon>
        <taxon>Bacillati</taxon>
        <taxon>Actinomycetota</taxon>
        <taxon>Actinomycetes</taxon>
        <taxon>Mycobacteriales</taxon>
        <taxon>Nocardiaceae</taxon>
        <taxon>Nocardia</taxon>
    </lineage>
</organism>
<comment type="catalytic activity">
    <reaction evidence="1">
        <text>ATP + protein L-histidine = ADP + protein N-phospho-L-histidine.</text>
        <dbReference type="EC" id="2.7.13.3"/>
    </reaction>
</comment>